<comment type="caution">
    <text evidence="10">The sequence shown here is derived from an EMBL/GenBank/DDBJ whole genome shotgun (WGS) entry which is preliminary data.</text>
</comment>
<keyword evidence="7" id="KW-0862">Zinc</keyword>
<dbReference type="Gene3D" id="3.40.720.10">
    <property type="entry name" value="Alkaline Phosphatase, subunit A"/>
    <property type="match status" value="1"/>
</dbReference>
<dbReference type="Pfam" id="PF00245">
    <property type="entry name" value="Alk_phosphatase"/>
    <property type="match status" value="1"/>
</dbReference>
<proteinExistence type="inferred from homology"/>
<keyword evidence="5" id="KW-0479">Metal-binding</keyword>
<protein>
    <submittedName>
        <fullName evidence="10">Alkaline phosphatase</fullName>
    </submittedName>
</protein>
<dbReference type="SUPFAM" id="SSF53649">
    <property type="entry name" value="Alkaline phosphatase-like"/>
    <property type="match status" value="1"/>
</dbReference>
<dbReference type="PROSITE" id="PS00123">
    <property type="entry name" value="ALKALINE_PHOSPHATASE"/>
    <property type="match status" value="1"/>
</dbReference>
<evidence type="ECO:0000313" key="11">
    <source>
        <dbReference type="Proteomes" id="UP001501166"/>
    </source>
</evidence>
<keyword evidence="4" id="KW-0597">Phosphoprotein</keyword>
<dbReference type="PRINTS" id="PR00113">
    <property type="entry name" value="ALKPHPHTASE"/>
</dbReference>
<gene>
    <name evidence="10" type="ORF">GCM10008932_19670</name>
</gene>
<evidence type="ECO:0000256" key="4">
    <source>
        <dbReference type="ARBA" id="ARBA00022553"/>
    </source>
</evidence>
<organism evidence="10 11">
    <name type="scientific">Alkalibacterium iburiense</name>
    <dbReference type="NCBI Taxonomy" id="290589"/>
    <lineage>
        <taxon>Bacteria</taxon>
        <taxon>Bacillati</taxon>
        <taxon>Bacillota</taxon>
        <taxon>Bacilli</taxon>
        <taxon>Lactobacillales</taxon>
        <taxon>Carnobacteriaceae</taxon>
        <taxon>Alkalibacterium</taxon>
    </lineage>
</organism>
<keyword evidence="6" id="KW-0378">Hydrolase</keyword>
<evidence type="ECO:0000256" key="7">
    <source>
        <dbReference type="ARBA" id="ARBA00022833"/>
    </source>
</evidence>
<evidence type="ECO:0000313" key="10">
    <source>
        <dbReference type="EMBL" id="GAA0367872.1"/>
    </source>
</evidence>
<dbReference type="RefSeq" id="WP_343756206.1">
    <property type="nucleotide sequence ID" value="NZ_BAAACW010000128.1"/>
</dbReference>
<comment type="cofactor">
    <cofactor evidence="2">
        <name>Zn(2+)</name>
        <dbReference type="ChEBI" id="CHEBI:29105"/>
    </cofactor>
</comment>
<evidence type="ECO:0000256" key="5">
    <source>
        <dbReference type="ARBA" id="ARBA00022723"/>
    </source>
</evidence>
<dbReference type="PANTHER" id="PTHR11596:SF5">
    <property type="entry name" value="ALKALINE PHOSPHATASE"/>
    <property type="match status" value="1"/>
</dbReference>
<name>A0ABN0XM90_9LACT</name>
<dbReference type="SMART" id="SM00098">
    <property type="entry name" value="alkPPc"/>
    <property type="match status" value="1"/>
</dbReference>
<dbReference type="CDD" id="cd16012">
    <property type="entry name" value="ALP"/>
    <property type="match status" value="1"/>
</dbReference>
<evidence type="ECO:0000256" key="3">
    <source>
        <dbReference type="ARBA" id="ARBA00005984"/>
    </source>
</evidence>
<evidence type="ECO:0000256" key="8">
    <source>
        <dbReference type="ARBA" id="ARBA00022842"/>
    </source>
</evidence>
<evidence type="ECO:0000256" key="9">
    <source>
        <dbReference type="RuleBase" id="RU003946"/>
    </source>
</evidence>
<keyword evidence="11" id="KW-1185">Reference proteome</keyword>
<comment type="similarity">
    <text evidence="3 9">Belongs to the alkaline phosphatase family.</text>
</comment>
<comment type="cofactor">
    <cofactor evidence="1">
        <name>Mg(2+)</name>
        <dbReference type="ChEBI" id="CHEBI:18420"/>
    </cofactor>
</comment>
<dbReference type="EMBL" id="BAAACW010000128">
    <property type="protein sequence ID" value="GAA0367872.1"/>
    <property type="molecule type" value="Genomic_DNA"/>
</dbReference>
<sequence length="458" mass="50311">MFKKIGLTVILLIIALFTIITWTFASPLQEAVVTNTDVASENSQAPKNIILFIGDGMSPSLMTPYRHYSDDTATAELEQTAFDPHLVGQQMTHSADTKETITDSAAAATALATGEKTYHSAVGVDGNGEQLHNVIEAAKTIDMSTGLVVTSEVIHATPANFFTHVRDRDRHSEIADASVDDIIKNELKVDVLLGGGLKHFNRSDRNLVSELQERGYTYVSSKQELLDSDSDLLLGLFAEEGLPMFLDRDEDIPSLKDMTKAAISRLSKDEDGFFLMVEGSQIDWGGHSNDISSMMSEMTDFEQAFEAALDFAEADGDTLVLVTADHGTGGFSMGVDGENHWNPEPIRQMKRTPQFLAQKIVNEGTVVDLLEEYVEWDFEVEEISAIQTALSNENPSSSIRAILSKAVDKRSYTGWTTDGHTGEDVNVYAFGPKSELWHGLSDNTSVAKNIFEVLEEKE</sequence>
<dbReference type="InterPro" id="IPR018299">
    <property type="entry name" value="Alkaline_phosphatase_AS"/>
</dbReference>
<dbReference type="InterPro" id="IPR017850">
    <property type="entry name" value="Alkaline_phosphatase_core_sf"/>
</dbReference>
<dbReference type="InterPro" id="IPR001952">
    <property type="entry name" value="Alkaline_phosphatase"/>
</dbReference>
<keyword evidence="8" id="KW-0460">Magnesium</keyword>
<accession>A0ABN0XM90</accession>
<dbReference type="Proteomes" id="UP001501166">
    <property type="component" value="Unassembled WGS sequence"/>
</dbReference>
<dbReference type="PANTHER" id="PTHR11596">
    <property type="entry name" value="ALKALINE PHOSPHATASE"/>
    <property type="match status" value="1"/>
</dbReference>
<evidence type="ECO:0000256" key="1">
    <source>
        <dbReference type="ARBA" id="ARBA00001946"/>
    </source>
</evidence>
<reference evidence="10 11" key="1">
    <citation type="journal article" date="2019" name="Int. J. Syst. Evol. Microbiol.">
        <title>The Global Catalogue of Microorganisms (GCM) 10K type strain sequencing project: providing services to taxonomists for standard genome sequencing and annotation.</title>
        <authorList>
            <consortium name="The Broad Institute Genomics Platform"/>
            <consortium name="The Broad Institute Genome Sequencing Center for Infectious Disease"/>
            <person name="Wu L."/>
            <person name="Ma J."/>
        </authorList>
    </citation>
    <scope>NUCLEOTIDE SEQUENCE [LARGE SCALE GENOMIC DNA]</scope>
    <source>
        <strain evidence="10 11">JCM 12662</strain>
    </source>
</reference>
<evidence type="ECO:0000256" key="6">
    <source>
        <dbReference type="ARBA" id="ARBA00022801"/>
    </source>
</evidence>
<dbReference type="Gene3D" id="1.10.60.40">
    <property type="match status" value="1"/>
</dbReference>
<evidence type="ECO:0000256" key="2">
    <source>
        <dbReference type="ARBA" id="ARBA00001947"/>
    </source>
</evidence>